<evidence type="ECO:0000256" key="1">
    <source>
        <dbReference type="SAM" id="MobiDB-lite"/>
    </source>
</evidence>
<dbReference type="HOGENOM" id="CLU_098340_0_0_1"/>
<feature type="region of interest" description="Disordered" evidence="1">
    <location>
        <begin position="144"/>
        <end position="165"/>
    </location>
</feature>
<feature type="compositionally biased region" description="Low complexity" evidence="1">
    <location>
        <begin position="145"/>
        <end position="159"/>
    </location>
</feature>
<evidence type="ECO:0008006" key="4">
    <source>
        <dbReference type="Google" id="ProtNLM"/>
    </source>
</evidence>
<dbReference type="Proteomes" id="UP000024533">
    <property type="component" value="Unassembled WGS sequence"/>
</dbReference>
<proteinExistence type="predicted"/>
<evidence type="ECO:0000313" key="3">
    <source>
        <dbReference type="Proteomes" id="UP000024533"/>
    </source>
</evidence>
<accession>A0A059JHM3</accession>
<dbReference type="STRING" id="1215338.A0A059JHM3"/>
<gene>
    <name evidence="2" type="ORF">H109_00949</name>
</gene>
<dbReference type="OrthoDB" id="3907216at2759"/>
<feature type="compositionally biased region" description="Low complexity" evidence="1">
    <location>
        <begin position="223"/>
        <end position="238"/>
    </location>
</feature>
<comment type="caution">
    <text evidence="2">The sequence shown here is derived from an EMBL/GenBank/DDBJ whole genome shotgun (WGS) entry which is preliminary data.</text>
</comment>
<protein>
    <recommendedName>
        <fullName evidence="4">CENP-V/GFA domain-containing protein</fullName>
    </recommendedName>
</protein>
<dbReference type="EMBL" id="AOKY01000075">
    <property type="protein sequence ID" value="KDB27274.1"/>
    <property type="molecule type" value="Genomic_DNA"/>
</dbReference>
<keyword evidence="3" id="KW-1185">Reference proteome</keyword>
<name>A0A059JHM3_TRIIM</name>
<organism evidence="2 3">
    <name type="scientific">Trichophyton interdigitale (strain MR816)</name>
    <dbReference type="NCBI Taxonomy" id="1215338"/>
    <lineage>
        <taxon>Eukaryota</taxon>
        <taxon>Fungi</taxon>
        <taxon>Dikarya</taxon>
        <taxon>Ascomycota</taxon>
        <taxon>Pezizomycotina</taxon>
        <taxon>Eurotiomycetes</taxon>
        <taxon>Eurotiomycetidae</taxon>
        <taxon>Onygenales</taxon>
        <taxon>Arthrodermataceae</taxon>
        <taxon>Trichophyton</taxon>
    </lineage>
</organism>
<dbReference type="OMA" id="PWFEEMI"/>
<dbReference type="AlphaFoldDB" id="A0A059JHM3"/>
<dbReference type="Gene3D" id="3.90.1590.10">
    <property type="entry name" value="glutathione-dependent formaldehyde- activating enzyme (gfa)"/>
    <property type="match status" value="1"/>
</dbReference>
<evidence type="ECO:0000313" key="2">
    <source>
        <dbReference type="EMBL" id="KDB27274.1"/>
    </source>
</evidence>
<feature type="region of interest" description="Disordered" evidence="1">
    <location>
        <begin position="222"/>
        <end position="257"/>
    </location>
</feature>
<reference evidence="2 3" key="1">
    <citation type="submission" date="2014-02" db="EMBL/GenBank/DDBJ databases">
        <title>The Genome Sequence of Trichophyton interdigitale MR816.</title>
        <authorList>
            <consortium name="The Broad Institute Genomics Platform"/>
            <person name="Cuomo C.A."/>
            <person name="White T.C."/>
            <person name="Graser Y."/>
            <person name="Martinez-Rossi N."/>
            <person name="Heitman J."/>
            <person name="Young S.K."/>
            <person name="Zeng Q."/>
            <person name="Gargeya S."/>
            <person name="Abouelleil A."/>
            <person name="Alvarado L."/>
            <person name="Chapman S.B."/>
            <person name="Gainer-Dewar J."/>
            <person name="Goldberg J."/>
            <person name="Griggs A."/>
            <person name="Gujja S."/>
            <person name="Hansen M."/>
            <person name="Howarth C."/>
            <person name="Imamovic A."/>
            <person name="Larimer J."/>
            <person name="Martinez D."/>
            <person name="Murphy C."/>
            <person name="Pearson M.D."/>
            <person name="Persinoti G."/>
            <person name="Poon T."/>
            <person name="Priest M."/>
            <person name="Roberts A.D."/>
            <person name="Saif S."/>
            <person name="Shea T.D."/>
            <person name="Sykes S.N."/>
            <person name="Wortman J."/>
            <person name="Nusbaum C."/>
            <person name="Birren B."/>
        </authorList>
    </citation>
    <scope>NUCLEOTIDE SEQUENCE [LARGE SCALE GENOMIC DNA]</scope>
    <source>
        <strain evidence="2 3">MR816</strain>
    </source>
</reference>
<sequence length="289" mass="31839">MSQTLRGGCSCGRNKCFINIPLDASDQAEVYFDSSSVNRRTQAAPLTAWLRVPLEWYQSSTVSFFPDETHSAIRRTFIPPDDPHCRRVFCGFCGTPLTYWTESPPEEADYMSITVGSLFGQDQSALEDLGLLPEDVDAGTQLTPVTSSRSVTPAASSSRQVTSAEPQVFVTRQRGTLGGIPWFEEMIEGSRLGRVGKHRRGVGGNDTMHVEWEVTEWHDTVPSISTETSETASETTGSPRISAKRKSPQTPEPQLKVTQTREHALTLESLILLLDPISSAITGMLYTTH</sequence>